<name>A0ABQ9HML6_9NEOP</name>
<evidence type="ECO:0000313" key="2">
    <source>
        <dbReference type="Proteomes" id="UP001159363"/>
    </source>
</evidence>
<keyword evidence="2" id="KW-1185">Reference proteome</keyword>
<proteinExistence type="predicted"/>
<dbReference type="EMBL" id="JARBHB010000004">
    <property type="protein sequence ID" value="KAJ8885583.1"/>
    <property type="molecule type" value="Genomic_DNA"/>
</dbReference>
<comment type="caution">
    <text evidence="1">The sequence shown here is derived from an EMBL/GenBank/DDBJ whole genome shotgun (WGS) entry which is preliminary data.</text>
</comment>
<organism evidence="1 2">
    <name type="scientific">Dryococelus australis</name>
    <dbReference type="NCBI Taxonomy" id="614101"/>
    <lineage>
        <taxon>Eukaryota</taxon>
        <taxon>Metazoa</taxon>
        <taxon>Ecdysozoa</taxon>
        <taxon>Arthropoda</taxon>
        <taxon>Hexapoda</taxon>
        <taxon>Insecta</taxon>
        <taxon>Pterygota</taxon>
        <taxon>Neoptera</taxon>
        <taxon>Polyneoptera</taxon>
        <taxon>Phasmatodea</taxon>
        <taxon>Verophasmatodea</taxon>
        <taxon>Anareolatae</taxon>
        <taxon>Phasmatidae</taxon>
        <taxon>Eurycanthinae</taxon>
        <taxon>Dryococelus</taxon>
    </lineage>
</organism>
<accession>A0ABQ9HML6</accession>
<sequence>MIDIDEAVMVSIEHICHKKDIGARDQASLYIDFPKSIRNLKVVINLQSQNHMCFKWVALAHIKGKTLEYLETKFNFIGLEFLTPLKQIALSENNYPGSSINVYDLDDEKVVRIKVAKEEKINTSAFY</sequence>
<dbReference type="Proteomes" id="UP001159363">
    <property type="component" value="Chromosome X"/>
</dbReference>
<reference evidence="1 2" key="1">
    <citation type="submission" date="2023-02" db="EMBL/GenBank/DDBJ databases">
        <title>LHISI_Scaffold_Assembly.</title>
        <authorList>
            <person name="Stuart O.P."/>
            <person name="Cleave R."/>
            <person name="Magrath M.J.L."/>
            <person name="Mikheyev A.S."/>
        </authorList>
    </citation>
    <scope>NUCLEOTIDE SEQUENCE [LARGE SCALE GENOMIC DNA]</scope>
    <source>
        <strain evidence="1">Daus_M_001</strain>
        <tissue evidence="1">Leg muscle</tissue>
    </source>
</reference>
<protein>
    <submittedName>
        <fullName evidence="1">Uncharacterized protein</fullName>
    </submittedName>
</protein>
<evidence type="ECO:0000313" key="1">
    <source>
        <dbReference type="EMBL" id="KAJ8885583.1"/>
    </source>
</evidence>
<gene>
    <name evidence="1" type="ORF">PR048_011781</name>
</gene>